<sequence length="43" mass="5074">MRLSQPNIYHMYGLYERRPVIEGIATLLHITSEKLPDDMNEDL</sequence>
<protein>
    <submittedName>
        <fullName evidence="1">Uncharacterized protein</fullName>
    </submittedName>
</protein>
<evidence type="ECO:0000313" key="2">
    <source>
        <dbReference type="Proteomes" id="UP000319783"/>
    </source>
</evidence>
<reference evidence="1 2" key="1">
    <citation type="submission" date="2019-04" db="EMBL/GenBank/DDBJ databases">
        <title>Genome of a novel bacterium Candidatus Jettenia ecosi reconstructed from metagenome of an anammox bioreactor.</title>
        <authorList>
            <person name="Mardanov A.V."/>
            <person name="Beletsky A.V."/>
            <person name="Ravin N.V."/>
            <person name="Botchkova E.A."/>
            <person name="Litti Y.V."/>
            <person name="Nozhevnikova A.N."/>
        </authorList>
    </citation>
    <scope>NUCLEOTIDE SEQUENCE [LARGE SCALE GENOMIC DNA]</scope>
    <source>
        <strain evidence="1">J2</strain>
    </source>
</reference>
<gene>
    <name evidence="1" type="ORF">JETT_1962</name>
</gene>
<comment type="caution">
    <text evidence="1">The sequence shown here is derived from an EMBL/GenBank/DDBJ whole genome shotgun (WGS) entry which is preliminary data.</text>
</comment>
<proteinExistence type="predicted"/>
<accession>A0A533QAL2</accession>
<evidence type="ECO:0000313" key="1">
    <source>
        <dbReference type="EMBL" id="TLD41737.1"/>
    </source>
</evidence>
<dbReference type="EMBL" id="SULG01000037">
    <property type="protein sequence ID" value="TLD41737.1"/>
    <property type="molecule type" value="Genomic_DNA"/>
</dbReference>
<dbReference type="Proteomes" id="UP000319783">
    <property type="component" value="Unassembled WGS sequence"/>
</dbReference>
<dbReference type="AlphaFoldDB" id="A0A533QAL2"/>
<name>A0A533QAL2_9BACT</name>
<organism evidence="1 2">
    <name type="scientific">Candidatus Jettenia ecosi</name>
    <dbReference type="NCBI Taxonomy" id="2494326"/>
    <lineage>
        <taxon>Bacteria</taxon>
        <taxon>Pseudomonadati</taxon>
        <taxon>Planctomycetota</taxon>
        <taxon>Candidatus Brocadiia</taxon>
        <taxon>Candidatus Brocadiales</taxon>
        <taxon>Candidatus Brocadiaceae</taxon>
        <taxon>Candidatus Jettenia</taxon>
    </lineage>
</organism>